<proteinExistence type="predicted"/>
<name>A0ACC1NPV8_9HYPO</name>
<evidence type="ECO:0000313" key="2">
    <source>
        <dbReference type="Proteomes" id="UP001143910"/>
    </source>
</evidence>
<reference evidence="1" key="1">
    <citation type="submission" date="2022-08" db="EMBL/GenBank/DDBJ databases">
        <title>Genome Sequence of Lecanicillium fungicola.</title>
        <authorList>
            <person name="Buettner E."/>
        </authorList>
    </citation>
    <scope>NUCLEOTIDE SEQUENCE</scope>
    <source>
        <strain evidence="1">Babe33</strain>
    </source>
</reference>
<sequence length="973" mass="107526">MEYERIREQRRRFELEMQKLDQQQRREAQELAQMEEEIVRLGGHQSEPTTPPEYRDHNSGFPSMFSRPNRYSTSSLTSPPGLFNRPGRSGSQVTSPPSGIIQGRYGYDEQPLPSRSVPTTRRNSDDEKEDAIRQDPSSHRSGNAYVTPIIALQTWSRIFELPELIHLHLYTITKSKNGPYEVNLDQTNTARFLFGEDEPHFPRRDTPDHSFPTLVRRDDQILSASSAALDLALSPSPKPDSSRNWGNVNRHRAQQSLSSLNINGNSTQLGDLSAIGSRPSSMRHSIDLKYISESGDANAGVISPKSSHVITTPPKLQSSFSASEIPTIKNSSGSSMMANNANNHAQQHFHNHNANMGRIPAGAVQSRHSRELSSDSSMNAGRDQVGAFQSLQSALQASAAPFGPSMTSSAAPFTSGVATPTSAAPAMNPMNGMTGINGVNGLPSANGMNGFSSYYSPNGYPQNVPNGAQYGGPMIAAGMQQLSLNGVTSGNMYPVQNFPAYNGVPFQQQASSGPQRDSQARVIQNRRQQLDPDAMSRYQNMPLESFRSQIYDLCKDQHGCRYLQKKLEERNPEQVHMIWLETNQHVIELMTDPFGNYLCQKLLEFCNDDERTVLIQNASQDMVRIALNQHGTRALQKMIEYVNTPQQVHLIIEALRFRVVELIQDLNGNHVIQKCLNKLTSVDAQFIFDAVGNNCIEVGTHRHGCCVLQRCIDHASGDQKHWLVARITEHARILVQDPFGNYVVQYIIDLNEPSFTEPVVSMFRGCIGQLSRHKFSSNVIEKCLRCAQPPSKDMIVEEMLVPVEIERLLRDSFANYVIQTALEFATPQLKYRLVEAIRPILPQIRTTPYGRRIQAKISAYDSRGSAASSGQVTPADNTQGQIPQRPSHARGLSGTIAQNSLPTNSAPVPSSNNQNGRQSMPLYGTNGGMAPSAASSQNPVQQPQFGQNGPANNGPTLQSPINGGPENAEPRWV</sequence>
<accession>A0ACC1NPV8</accession>
<organism evidence="1 2">
    <name type="scientific">Zarea fungicola</name>
    <dbReference type="NCBI Taxonomy" id="93591"/>
    <lineage>
        <taxon>Eukaryota</taxon>
        <taxon>Fungi</taxon>
        <taxon>Dikarya</taxon>
        <taxon>Ascomycota</taxon>
        <taxon>Pezizomycotina</taxon>
        <taxon>Sordariomycetes</taxon>
        <taxon>Hypocreomycetidae</taxon>
        <taxon>Hypocreales</taxon>
        <taxon>Cordycipitaceae</taxon>
        <taxon>Zarea</taxon>
    </lineage>
</organism>
<comment type="caution">
    <text evidence="1">The sequence shown here is derived from an EMBL/GenBank/DDBJ whole genome shotgun (WGS) entry which is preliminary data.</text>
</comment>
<gene>
    <name evidence="1" type="ORF">NQ176_g2630</name>
</gene>
<evidence type="ECO:0000313" key="1">
    <source>
        <dbReference type="EMBL" id="KAJ2980454.1"/>
    </source>
</evidence>
<dbReference type="Proteomes" id="UP001143910">
    <property type="component" value="Unassembled WGS sequence"/>
</dbReference>
<dbReference type="EMBL" id="JANJQO010000198">
    <property type="protein sequence ID" value="KAJ2980454.1"/>
    <property type="molecule type" value="Genomic_DNA"/>
</dbReference>
<protein>
    <submittedName>
        <fullName evidence="1">Uncharacterized protein</fullName>
    </submittedName>
</protein>
<keyword evidence="2" id="KW-1185">Reference proteome</keyword>